<accession>A0A6J5T8K2</accession>
<proteinExistence type="predicted"/>
<protein>
    <submittedName>
        <fullName evidence="1">Uncharacterized protein</fullName>
    </submittedName>
</protein>
<organism evidence="1">
    <name type="scientific">uncultured Caudovirales phage</name>
    <dbReference type="NCBI Taxonomy" id="2100421"/>
    <lineage>
        <taxon>Viruses</taxon>
        <taxon>Duplodnaviria</taxon>
        <taxon>Heunggongvirae</taxon>
        <taxon>Uroviricota</taxon>
        <taxon>Caudoviricetes</taxon>
        <taxon>Peduoviridae</taxon>
        <taxon>Maltschvirus</taxon>
        <taxon>Maltschvirus maltsch</taxon>
    </lineage>
</organism>
<reference evidence="1" key="1">
    <citation type="submission" date="2020-05" db="EMBL/GenBank/DDBJ databases">
        <authorList>
            <person name="Chiriac C."/>
            <person name="Salcher M."/>
            <person name="Ghai R."/>
            <person name="Kavagutti S V."/>
        </authorList>
    </citation>
    <scope>NUCLEOTIDE SEQUENCE</scope>
</reference>
<evidence type="ECO:0000313" key="1">
    <source>
        <dbReference type="EMBL" id="CAB4223466.1"/>
    </source>
</evidence>
<sequence>MSMTQTMAEARSLFERQIRYEREGEQAARNGGIKADCPYSVTTHPFEWNHWIYGFDNEKGNNEKPV</sequence>
<name>A0A6J5T8K2_9CAUD</name>
<dbReference type="EMBL" id="LR797531">
    <property type="protein sequence ID" value="CAB4223466.1"/>
    <property type="molecule type" value="Genomic_DNA"/>
</dbReference>
<gene>
    <name evidence="1" type="ORF">UFOVP1670_65</name>
</gene>